<keyword evidence="7 8" id="KW-0472">Membrane</keyword>
<evidence type="ECO:0000256" key="8">
    <source>
        <dbReference type="SAM" id="Phobius"/>
    </source>
</evidence>
<name>A0A9X3N6E2_9ACTN</name>
<comment type="caution">
    <text evidence="9">The sequence shown here is derived from an EMBL/GenBank/DDBJ whole genome shotgun (WGS) entry which is preliminary data.</text>
</comment>
<dbReference type="EMBL" id="JAPDOD010000112">
    <property type="protein sequence ID" value="MDA0167392.1"/>
    <property type="molecule type" value="Genomic_DNA"/>
</dbReference>
<comment type="subcellular location">
    <subcellularLocation>
        <location evidence="1">Cell membrane</location>
        <topology evidence="1">Multi-pass membrane protein</topology>
    </subcellularLocation>
</comment>
<keyword evidence="5 8" id="KW-0812">Transmembrane</keyword>
<dbReference type="RefSeq" id="WP_270046689.1">
    <property type="nucleotide sequence ID" value="NZ_JAPDOD010000112.1"/>
</dbReference>
<comment type="similarity">
    <text evidence="2">Belongs to the autoinducer-2 exporter (AI-2E) (TC 2.A.86) family.</text>
</comment>
<evidence type="ECO:0000256" key="3">
    <source>
        <dbReference type="ARBA" id="ARBA00022448"/>
    </source>
</evidence>
<keyword evidence="6 8" id="KW-1133">Transmembrane helix</keyword>
<evidence type="ECO:0000256" key="4">
    <source>
        <dbReference type="ARBA" id="ARBA00022475"/>
    </source>
</evidence>
<dbReference type="PANTHER" id="PTHR21716">
    <property type="entry name" value="TRANSMEMBRANE PROTEIN"/>
    <property type="match status" value="1"/>
</dbReference>
<feature type="transmembrane region" description="Helical" evidence="8">
    <location>
        <begin position="215"/>
        <end position="239"/>
    </location>
</feature>
<evidence type="ECO:0000256" key="5">
    <source>
        <dbReference type="ARBA" id="ARBA00022692"/>
    </source>
</evidence>
<evidence type="ECO:0000313" key="9">
    <source>
        <dbReference type="EMBL" id="MDA0167392.1"/>
    </source>
</evidence>
<feature type="transmembrane region" description="Helical" evidence="8">
    <location>
        <begin position="80"/>
        <end position="103"/>
    </location>
</feature>
<dbReference type="Pfam" id="PF01594">
    <property type="entry name" value="AI-2E_transport"/>
    <property type="match status" value="1"/>
</dbReference>
<protein>
    <submittedName>
        <fullName evidence="9">AI-2E family transporter</fullName>
    </submittedName>
</protein>
<sequence>MAANMTPEQDAGLGIPLWLRRMGYSSWLLVGFVLITIGAIWLLGQTSTIVGPVLVAAVLGAVAGPAVGRLEHHRIPRIGGAILVLLGLVAIGALIVYLVFAGITGQADDISAKLNQALEKIRVWFADLGADDTQQAKENVQNSAPEIKDTLLNGVTTGISGLSSLLFFLGMATLSTLFVLKDGPVMHRFIDRHLGVPVPIAHIVTTNVAQSLRSYFLGVSIIAGFNAVLIGIAAVVIGVPLAGTIAVVTFVAAFVPFVGAWVAGAFAVLIALGTQGTDAAVVMAVVSLLANSVLQQMIQPLVMGATLGLNPLVVLVVTIGAGALFGMVGLTLAAPLT</sequence>
<evidence type="ECO:0000256" key="2">
    <source>
        <dbReference type="ARBA" id="ARBA00009773"/>
    </source>
</evidence>
<evidence type="ECO:0000256" key="7">
    <source>
        <dbReference type="ARBA" id="ARBA00023136"/>
    </source>
</evidence>
<dbReference type="GO" id="GO:0005886">
    <property type="term" value="C:plasma membrane"/>
    <property type="evidence" value="ECO:0007669"/>
    <property type="project" value="UniProtKB-SubCell"/>
</dbReference>
<keyword evidence="4" id="KW-1003">Cell membrane</keyword>
<evidence type="ECO:0000313" key="10">
    <source>
        <dbReference type="Proteomes" id="UP001149140"/>
    </source>
</evidence>
<dbReference type="PANTHER" id="PTHR21716:SF53">
    <property type="entry name" value="PERMEASE PERM-RELATED"/>
    <property type="match status" value="1"/>
</dbReference>
<feature type="transmembrane region" description="Helical" evidence="8">
    <location>
        <begin position="159"/>
        <end position="180"/>
    </location>
</feature>
<keyword evidence="10" id="KW-1185">Reference proteome</keyword>
<keyword evidence="3" id="KW-0813">Transport</keyword>
<organism evidence="9 10">
    <name type="scientific">Solirubrobacter ginsenosidimutans</name>
    <dbReference type="NCBI Taxonomy" id="490573"/>
    <lineage>
        <taxon>Bacteria</taxon>
        <taxon>Bacillati</taxon>
        <taxon>Actinomycetota</taxon>
        <taxon>Thermoleophilia</taxon>
        <taxon>Solirubrobacterales</taxon>
        <taxon>Solirubrobacteraceae</taxon>
        <taxon>Solirubrobacter</taxon>
    </lineage>
</organism>
<gene>
    <name evidence="9" type="ORF">OM076_44445</name>
</gene>
<dbReference type="AlphaFoldDB" id="A0A9X3N6E2"/>
<accession>A0A9X3N6E2</accession>
<feature type="transmembrane region" description="Helical" evidence="8">
    <location>
        <begin position="310"/>
        <end position="334"/>
    </location>
</feature>
<feature type="non-terminal residue" evidence="9">
    <location>
        <position position="337"/>
    </location>
</feature>
<feature type="transmembrane region" description="Helical" evidence="8">
    <location>
        <begin position="49"/>
        <end position="68"/>
    </location>
</feature>
<feature type="transmembrane region" description="Helical" evidence="8">
    <location>
        <begin position="279"/>
        <end position="298"/>
    </location>
</feature>
<proteinExistence type="inferred from homology"/>
<dbReference type="InterPro" id="IPR002549">
    <property type="entry name" value="AI-2E-like"/>
</dbReference>
<feature type="transmembrane region" description="Helical" evidence="8">
    <location>
        <begin position="24"/>
        <end position="43"/>
    </location>
</feature>
<feature type="transmembrane region" description="Helical" evidence="8">
    <location>
        <begin position="245"/>
        <end position="272"/>
    </location>
</feature>
<evidence type="ECO:0000256" key="6">
    <source>
        <dbReference type="ARBA" id="ARBA00022989"/>
    </source>
</evidence>
<dbReference type="Proteomes" id="UP001149140">
    <property type="component" value="Unassembled WGS sequence"/>
</dbReference>
<reference evidence="9" key="1">
    <citation type="submission" date="2022-10" db="EMBL/GenBank/DDBJ databases">
        <title>The WGS of Solirubrobacter ginsenosidimutans DSM 21036.</title>
        <authorList>
            <person name="Jiang Z."/>
        </authorList>
    </citation>
    <scope>NUCLEOTIDE SEQUENCE</scope>
    <source>
        <strain evidence="9">DSM 21036</strain>
    </source>
</reference>
<evidence type="ECO:0000256" key="1">
    <source>
        <dbReference type="ARBA" id="ARBA00004651"/>
    </source>
</evidence>